<proteinExistence type="predicted"/>
<dbReference type="InterPro" id="IPR019786">
    <property type="entry name" value="Zinc_finger_PHD-type_CS"/>
</dbReference>
<dbReference type="SUPFAM" id="SSF57903">
    <property type="entry name" value="FYVE/PHD zinc finger"/>
    <property type="match status" value="1"/>
</dbReference>
<dbReference type="GO" id="GO:0005634">
    <property type="term" value="C:nucleus"/>
    <property type="evidence" value="ECO:0007669"/>
    <property type="project" value="TreeGrafter"/>
</dbReference>
<dbReference type="SUPFAM" id="SSF55729">
    <property type="entry name" value="Acyl-CoA N-acyltransferases (Nat)"/>
    <property type="match status" value="1"/>
</dbReference>
<feature type="domain" description="Agenet" evidence="6">
    <location>
        <begin position="96"/>
        <end position="153"/>
    </location>
</feature>
<evidence type="ECO:0000259" key="5">
    <source>
        <dbReference type="SMART" id="SM00249"/>
    </source>
</evidence>
<dbReference type="GO" id="GO:0008270">
    <property type="term" value="F:zinc ion binding"/>
    <property type="evidence" value="ECO:0007669"/>
    <property type="project" value="UniProtKB-KW"/>
</dbReference>
<feature type="region of interest" description="Disordered" evidence="4">
    <location>
        <begin position="909"/>
        <end position="931"/>
    </location>
</feature>
<feature type="domain" description="Zinc finger PHD-type" evidence="5">
    <location>
        <begin position="554"/>
        <end position="595"/>
    </location>
</feature>
<dbReference type="Proteomes" id="UP001443914">
    <property type="component" value="Unassembled WGS sequence"/>
</dbReference>
<evidence type="ECO:0000256" key="4">
    <source>
        <dbReference type="SAM" id="MobiDB-lite"/>
    </source>
</evidence>
<reference evidence="7" key="1">
    <citation type="submission" date="2024-03" db="EMBL/GenBank/DDBJ databases">
        <title>WGS assembly of Saponaria officinalis var. Norfolk2.</title>
        <authorList>
            <person name="Jenkins J."/>
            <person name="Shu S."/>
            <person name="Grimwood J."/>
            <person name="Barry K."/>
            <person name="Goodstein D."/>
            <person name="Schmutz J."/>
            <person name="Leebens-Mack J."/>
            <person name="Osbourn A."/>
        </authorList>
    </citation>
    <scope>NUCLEOTIDE SEQUENCE [LARGE SCALE GENOMIC DNA]</scope>
    <source>
        <strain evidence="7">JIC</strain>
    </source>
</reference>
<evidence type="ECO:0000313" key="8">
    <source>
        <dbReference type="Proteomes" id="UP001443914"/>
    </source>
</evidence>
<dbReference type="Gene3D" id="3.30.40.10">
    <property type="entry name" value="Zinc/RING finger domain, C3HC4 (zinc finger)"/>
    <property type="match status" value="1"/>
</dbReference>
<sequence>MINVRKLLHRDKVEVRQLEVGLRGSWHSGVVVGVLDSCRDIRYNELLCESGNSKLVESIPVTGAIEGLYQRPYVKSNYRGRIRPIPPRSESSSVNVGLKFGVCVDVLFKEAWWEGVIVDCDEGAKERRVYFPDEGDERMYKLSDLRVTLQWDELSGSWRERGTWLLVNLVREHNKDGDLFQLIKRVWSRLKVHYGYQKMISEWTCGAYCVWKEYFREVICDATVTARPKTLVFPTGSRRHVTKKRGRKSRRGSYLNVSVLTRSMRRRKDKEVSLAVRTRRMCMSEPDNSPISGATNGSHLVDSRCRQSHSTVADSCIIPDSPEADARGEYDQVASVCCAHIRDCATEKGEFRHGRTAQNRSLPTTSPCCYTSDSKMPVKTPFRRKWHFDDNSLIAKKVKPSKTISRQLKKRTRDSKMTRQVDNHVSIKVFDYKSVDRRKGLMQTQNEVGFTVRYSVFRQGGRRIISRRCIKKRSPLRIKKTSSRKIEEDNDNLNSTLSENLEGSKSPQKEDNVLGSQCESTLPATDSCQELGSEDALNVPDKQRARRRRCFDSVCFICQYGDELLHCDVCMSSYHIPCVDPEAAVIGELSCPSCRCGLCGLKDCASDDQSFSDVCYQCCRQYHLACLDQSGVSVSEDSRFCSKNCFEICARLHQLLRASNPTSVEGLTWSITRSRRNDCNVYNERVHPLIQVSQVLNVFHECFKPITEPLSGRDLVADIVYNSGSKLRRLDFHGFYVMAVVNADEVVCAATIRIHGQKVAEMPLIATPFKYRRQGMCRLLLHELQKMLAELGVERLVLPGIASLNETWVSSFGFTEMPASDRRELSGYPFVVFQGTTLFQKILLSSEVPDNAEPCTPESIKANDCTPSSSDICDVQPIEWTGRVLRPITQTYFRRHRLNRDLRNLESGVDYKGSSQESMKPDRAQPECSQENWTKNEHRRFSLCYKRRRKLEAVNDGKTVMDGSDKKQPILKYVYKRRRIQASRDPSDCF</sequence>
<dbReference type="InterPro" id="IPR014002">
    <property type="entry name" value="Agenet_dom_plant"/>
</dbReference>
<dbReference type="InterPro" id="IPR016181">
    <property type="entry name" value="Acyl_CoA_acyltransferase"/>
</dbReference>
<organism evidence="7 8">
    <name type="scientific">Saponaria officinalis</name>
    <name type="common">Common soapwort</name>
    <name type="synonym">Lychnis saponaria</name>
    <dbReference type="NCBI Taxonomy" id="3572"/>
    <lineage>
        <taxon>Eukaryota</taxon>
        <taxon>Viridiplantae</taxon>
        <taxon>Streptophyta</taxon>
        <taxon>Embryophyta</taxon>
        <taxon>Tracheophyta</taxon>
        <taxon>Spermatophyta</taxon>
        <taxon>Magnoliopsida</taxon>
        <taxon>eudicotyledons</taxon>
        <taxon>Gunneridae</taxon>
        <taxon>Pentapetalae</taxon>
        <taxon>Caryophyllales</taxon>
        <taxon>Caryophyllaceae</taxon>
        <taxon>Caryophylleae</taxon>
        <taxon>Saponaria</taxon>
    </lineage>
</organism>
<evidence type="ECO:0000256" key="2">
    <source>
        <dbReference type="ARBA" id="ARBA00022771"/>
    </source>
</evidence>
<dbReference type="InterPro" id="IPR011011">
    <property type="entry name" value="Znf_FYVE_PHD"/>
</dbReference>
<evidence type="ECO:0000256" key="3">
    <source>
        <dbReference type="ARBA" id="ARBA00022833"/>
    </source>
</evidence>
<gene>
    <name evidence="7" type="ORF">RND81_12G151000</name>
</gene>
<protein>
    <recommendedName>
        <fullName evidence="9">Histone acetyltransferase</fullName>
    </recommendedName>
</protein>
<dbReference type="InterPro" id="IPR001965">
    <property type="entry name" value="Znf_PHD"/>
</dbReference>
<name>A0AAW1HAT6_SAPOF</name>
<keyword evidence="8" id="KW-1185">Reference proteome</keyword>
<keyword evidence="3" id="KW-0862">Zinc</keyword>
<accession>A0AAW1HAT6</accession>
<evidence type="ECO:0008006" key="9">
    <source>
        <dbReference type="Google" id="ProtNLM"/>
    </source>
</evidence>
<dbReference type="InterPro" id="IPR013083">
    <property type="entry name" value="Znf_RING/FYVE/PHD"/>
</dbReference>
<evidence type="ECO:0000313" key="7">
    <source>
        <dbReference type="EMBL" id="KAK9673174.1"/>
    </source>
</evidence>
<comment type="caution">
    <text evidence="7">The sequence shown here is derived from an EMBL/GenBank/DDBJ whole genome shotgun (WGS) entry which is preliminary data.</text>
</comment>
<dbReference type="InterPro" id="IPR042163">
    <property type="entry name" value="PHF12"/>
</dbReference>
<dbReference type="EMBL" id="JBDFQZ010000012">
    <property type="protein sequence ID" value="KAK9673174.1"/>
    <property type="molecule type" value="Genomic_DNA"/>
</dbReference>
<evidence type="ECO:0000256" key="1">
    <source>
        <dbReference type="ARBA" id="ARBA00022723"/>
    </source>
</evidence>
<dbReference type="Gene3D" id="3.40.630.30">
    <property type="match status" value="1"/>
</dbReference>
<dbReference type="SMART" id="SM00249">
    <property type="entry name" value="PHD"/>
    <property type="match status" value="1"/>
</dbReference>
<dbReference type="CDD" id="cd04301">
    <property type="entry name" value="NAT_SF"/>
    <property type="match status" value="1"/>
</dbReference>
<dbReference type="Pfam" id="PF23209">
    <property type="entry name" value="IDM1_C"/>
    <property type="match status" value="1"/>
</dbReference>
<dbReference type="InterPro" id="IPR008395">
    <property type="entry name" value="Agenet-like_dom"/>
</dbReference>
<dbReference type="PROSITE" id="PS01359">
    <property type="entry name" value="ZF_PHD_1"/>
    <property type="match status" value="1"/>
</dbReference>
<keyword evidence="2" id="KW-0863">Zinc-finger</keyword>
<dbReference type="GO" id="GO:0006357">
    <property type="term" value="P:regulation of transcription by RNA polymerase II"/>
    <property type="evidence" value="ECO:0007669"/>
    <property type="project" value="TreeGrafter"/>
</dbReference>
<feature type="region of interest" description="Disordered" evidence="4">
    <location>
        <begin position="480"/>
        <end position="513"/>
    </location>
</feature>
<dbReference type="PANTHER" id="PTHR46309:SF14">
    <property type="entry name" value="PHD-TYPE DOMAIN-CONTAINING PROTEIN"/>
    <property type="match status" value="1"/>
</dbReference>
<feature type="compositionally biased region" description="Polar residues" evidence="4">
    <location>
        <begin position="492"/>
        <end position="506"/>
    </location>
</feature>
<evidence type="ECO:0000259" key="6">
    <source>
        <dbReference type="SMART" id="SM00743"/>
    </source>
</evidence>
<dbReference type="InterPro" id="IPR056511">
    <property type="entry name" value="IDM1_C"/>
</dbReference>
<dbReference type="PANTHER" id="PTHR46309">
    <property type="entry name" value="PHD FINGER PROTEIN 12"/>
    <property type="match status" value="1"/>
</dbReference>
<dbReference type="GO" id="GO:0003714">
    <property type="term" value="F:transcription corepressor activity"/>
    <property type="evidence" value="ECO:0007669"/>
    <property type="project" value="InterPro"/>
</dbReference>
<dbReference type="SMART" id="SM00743">
    <property type="entry name" value="Agenet"/>
    <property type="match status" value="1"/>
</dbReference>
<dbReference type="AlphaFoldDB" id="A0AAW1HAT6"/>
<keyword evidence="1" id="KW-0479">Metal-binding</keyword>
<dbReference type="Pfam" id="PF05641">
    <property type="entry name" value="Agenet"/>
    <property type="match status" value="1"/>
</dbReference>